<organism evidence="2 3">
    <name type="scientific">Cardiocondyla obscurior</name>
    <dbReference type="NCBI Taxonomy" id="286306"/>
    <lineage>
        <taxon>Eukaryota</taxon>
        <taxon>Metazoa</taxon>
        <taxon>Ecdysozoa</taxon>
        <taxon>Arthropoda</taxon>
        <taxon>Hexapoda</taxon>
        <taxon>Insecta</taxon>
        <taxon>Pterygota</taxon>
        <taxon>Neoptera</taxon>
        <taxon>Endopterygota</taxon>
        <taxon>Hymenoptera</taxon>
        <taxon>Apocrita</taxon>
        <taxon>Aculeata</taxon>
        <taxon>Formicoidea</taxon>
        <taxon>Formicidae</taxon>
        <taxon>Myrmicinae</taxon>
        <taxon>Cardiocondyla</taxon>
    </lineage>
</organism>
<accession>A0AAW2EKA5</accession>
<dbReference type="AlphaFoldDB" id="A0AAW2EKA5"/>
<keyword evidence="3" id="KW-1185">Reference proteome</keyword>
<protein>
    <submittedName>
        <fullName evidence="2">Uncharacterized protein</fullName>
    </submittedName>
</protein>
<name>A0AAW2EKA5_9HYME</name>
<reference evidence="2 3" key="1">
    <citation type="submission" date="2023-03" db="EMBL/GenBank/DDBJ databases">
        <title>High recombination rates correlate with genetic variation in Cardiocondyla obscurior ants.</title>
        <authorList>
            <person name="Errbii M."/>
        </authorList>
    </citation>
    <scope>NUCLEOTIDE SEQUENCE [LARGE SCALE GENOMIC DNA]</scope>
    <source>
        <strain evidence="2">Alpha-2009</strain>
        <tissue evidence="2">Whole body</tissue>
    </source>
</reference>
<evidence type="ECO:0000313" key="2">
    <source>
        <dbReference type="EMBL" id="KAL0102087.1"/>
    </source>
</evidence>
<feature type="compositionally biased region" description="Low complexity" evidence="1">
    <location>
        <begin position="38"/>
        <end position="66"/>
    </location>
</feature>
<evidence type="ECO:0000256" key="1">
    <source>
        <dbReference type="SAM" id="MobiDB-lite"/>
    </source>
</evidence>
<gene>
    <name evidence="2" type="ORF">PUN28_018557</name>
</gene>
<comment type="caution">
    <text evidence="2">The sequence shown here is derived from an EMBL/GenBank/DDBJ whole genome shotgun (WGS) entry which is preliminary data.</text>
</comment>
<sequence>MHYSFAPISDSKSRISSGPDSVRNLLDLLCPPRKSRLSVASRPMPSPRSSSSSSSSSSLAAGPAASTDDGESSPTRSSPWSVGCCRGEPKWR</sequence>
<dbReference type="Proteomes" id="UP001430953">
    <property type="component" value="Unassembled WGS sequence"/>
</dbReference>
<evidence type="ECO:0000313" key="3">
    <source>
        <dbReference type="Proteomes" id="UP001430953"/>
    </source>
</evidence>
<proteinExistence type="predicted"/>
<feature type="region of interest" description="Disordered" evidence="1">
    <location>
        <begin position="1"/>
        <end position="92"/>
    </location>
</feature>
<dbReference type="EMBL" id="JADYXP020000023">
    <property type="protein sequence ID" value="KAL0102087.1"/>
    <property type="molecule type" value="Genomic_DNA"/>
</dbReference>